<evidence type="ECO:0000256" key="4">
    <source>
        <dbReference type="ARBA" id="ARBA00022840"/>
    </source>
</evidence>
<gene>
    <name evidence="12" type="primary">LOC106468817</name>
</gene>
<name>A0ABM1TAH4_LIMPO</name>
<dbReference type="Pfam" id="PF12836">
    <property type="entry name" value="HHH_3"/>
    <property type="match status" value="1"/>
</dbReference>
<dbReference type="PANTHER" id="PTHR47969">
    <property type="entry name" value="CHROMOSOME-ASSOCIATED KINESIN KIF4A-RELATED"/>
    <property type="match status" value="1"/>
</dbReference>
<keyword evidence="8" id="KW-0493">Microtubule</keyword>
<evidence type="ECO:0000256" key="8">
    <source>
        <dbReference type="RuleBase" id="RU000394"/>
    </source>
</evidence>
<dbReference type="Gene3D" id="3.40.850.10">
    <property type="entry name" value="Kinesin motor domain"/>
    <property type="match status" value="1"/>
</dbReference>
<keyword evidence="11" id="KW-1185">Reference proteome</keyword>
<evidence type="ECO:0000256" key="3">
    <source>
        <dbReference type="ARBA" id="ARBA00022741"/>
    </source>
</evidence>
<dbReference type="InterPro" id="IPR027417">
    <property type="entry name" value="P-loop_NTPase"/>
</dbReference>
<evidence type="ECO:0000313" key="11">
    <source>
        <dbReference type="Proteomes" id="UP000694941"/>
    </source>
</evidence>
<evidence type="ECO:0000256" key="2">
    <source>
        <dbReference type="ARBA" id="ARBA00022490"/>
    </source>
</evidence>
<dbReference type="PROSITE" id="PS50067">
    <property type="entry name" value="KINESIN_MOTOR_2"/>
    <property type="match status" value="1"/>
</dbReference>
<dbReference type="SUPFAM" id="SSF47781">
    <property type="entry name" value="RuvA domain 2-like"/>
    <property type="match status" value="1"/>
</dbReference>
<dbReference type="Pfam" id="PF00225">
    <property type="entry name" value="Kinesin"/>
    <property type="match status" value="1"/>
</dbReference>
<dbReference type="SUPFAM" id="SSF52540">
    <property type="entry name" value="P-loop containing nucleoside triphosphate hydrolases"/>
    <property type="match status" value="1"/>
</dbReference>
<evidence type="ECO:0000313" key="12">
    <source>
        <dbReference type="RefSeq" id="XP_022252880.1"/>
    </source>
</evidence>
<proteinExistence type="inferred from homology"/>
<dbReference type="InterPro" id="IPR036961">
    <property type="entry name" value="Kinesin_motor_dom_sf"/>
</dbReference>
<dbReference type="Gene3D" id="1.10.150.280">
    <property type="entry name" value="AF1531-like domain"/>
    <property type="match status" value="1"/>
</dbReference>
<keyword evidence="2" id="KW-0963">Cytoplasm</keyword>
<evidence type="ECO:0000256" key="1">
    <source>
        <dbReference type="ARBA" id="ARBA00004245"/>
    </source>
</evidence>
<evidence type="ECO:0000259" key="10">
    <source>
        <dbReference type="PROSITE" id="PS50067"/>
    </source>
</evidence>
<keyword evidence="7 8" id="KW-0505">Motor protein</keyword>
<dbReference type="RefSeq" id="XP_022252880.1">
    <property type="nucleotide sequence ID" value="XM_022397172.1"/>
</dbReference>
<accession>A0ABM1TAH4</accession>
<feature type="domain" description="Kinesin motor" evidence="10">
    <location>
        <begin position="8"/>
        <end position="337"/>
    </location>
</feature>
<dbReference type="InterPro" id="IPR001752">
    <property type="entry name" value="Kinesin_motor_dom"/>
</dbReference>
<keyword evidence="3 7" id="KW-0547">Nucleotide-binding</keyword>
<keyword evidence="6" id="KW-0206">Cytoskeleton</keyword>
<dbReference type="Proteomes" id="UP000694941">
    <property type="component" value="Unplaced"/>
</dbReference>
<dbReference type="SMART" id="SM00129">
    <property type="entry name" value="KISc"/>
    <property type="match status" value="1"/>
</dbReference>
<comment type="subcellular location">
    <subcellularLocation>
        <location evidence="1">Cytoplasm</location>
        <location evidence="1">Cytoskeleton</location>
    </subcellularLocation>
</comment>
<reference evidence="12" key="1">
    <citation type="submission" date="2025-08" db="UniProtKB">
        <authorList>
            <consortium name="RefSeq"/>
        </authorList>
    </citation>
    <scope>IDENTIFICATION</scope>
    <source>
        <tissue evidence="12">Muscle</tissue>
    </source>
</reference>
<dbReference type="PANTHER" id="PTHR47969:SF15">
    <property type="entry name" value="CHROMOSOME-ASSOCIATED KINESIN KIF4A-RELATED"/>
    <property type="match status" value="1"/>
</dbReference>
<keyword evidence="4 7" id="KW-0067">ATP-binding</keyword>
<sequence>MAEGKECPVKVAVRSRPLSVKEEHDGATRCLEFIEDKSQVVVALEKGFTFDYTFDDETTQETVYKKCVAHLVDMVLQGYNATVLAYGQTGSGKTYTMGTDYHYSNQLTETDIQGIIPRALIDIFKKIKDMPDAECLVKISFIEIYNEEVYDLLSTVRQRKSVHIQKQNSSVVVLGLEELKVNSVEVALSCLKKGCETRTKGATALNANSSRSHAIFTVHVEQLLVDGYKKKSKLHLVDLAGSEMVRKTKSEGDRFKEGVNINLGLLALGNVINILCTEGGRKQQNYIPYRNSTLTRFLKDSICGNSLTVMIACINPADSNLVETVDTLRYANRARNIKTKPVINRCPIKDNPLKRKLEMVPPTPAIWRRGPGFNNTVNTPITRPAASKQPCLNSTVGTPYQTTSINQEQKTPIHIIPSPPSSFCTPSVETVNKHESTHLEESQSHSIQVSPELSFSTASQMKVIETPYQFSPFARKLCSVLEESICEKFGELESRIIKQLTEKQRTPECTETRCFTPLDPSCGNVEPRIYKEAQFFPSPFKDRTNMMIEESSSSFLKPKNTAPKKRTQRNSVLLENISLMQEKENCLEFTGYPELNSTVIHLPTRVQERRRSTRCSVTPAFFHTEFQPVQNKKQTCKSTSTDRSNIMVEESSSPFLKPKNPAPKRQTQRNSLMQESENCLEFTEYPELNSTVIRLPTRVQERRRSTRCSVTPAFFHTEFQPVQNKKQTRKSISAARNFKSQACKIEDKISTNGNKQKTHNAKVLELLNTGTVKELQSLPCIGPKTAKVLITWRELRGSLASLKDLKKFEGLSGKFYHQFIKTNLLTTSPV</sequence>
<feature type="binding site" evidence="7">
    <location>
        <begin position="87"/>
        <end position="94"/>
    </location>
    <ligand>
        <name>ATP</name>
        <dbReference type="ChEBI" id="CHEBI:30616"/>
    </ligand>
</feature>
<dbReference type="PROSITE" id="PS00411">
    <property type="entry name" value="KINESIN_MOTOR_1"/>
    <property type="match status" value="1"/>
</dbReference>
<evidence type="ECO:0000256" key="9">
    <source>
        <dbReference type="SAM" id="MobiDB-lite"/>
    </source>
</evidence>
<evidence type="ECO:0000256" key="5">
    <source>
        <dbReference type="ARBA" id="ARBA00023054"/>
    </source>
</evidence>
<dbReference type="InterPro" id="IPR027640">
    <property type="entry name" value="Kinesin-like_fam"/>
</dbReference>
<feature type="compositionally biased region" description="Polar residues" evidence="9">
    <location>
        <begin position="634"/>
        <end position="654"/>
    </location>
</feature>
<keyword evidence="5" id="KW-0175">Coiled coil</keyword>
<evidence type="ECO:0000256" key="6">
    <source>
        <dbReference type="ARBA" id="ARBA00023212"/>
    </source>
</evidence>
<dbReference type="InterPro" id="IPR019821">
    <property type="entry name" value="Kinesin_motor_CS"/>
</dbReference>
<dbReference type="InterPro" id="IPR010994">
    <property type="entry name" value="RuvA_2-like"/>
</dbReference>
<protein>
    <recommendedName>
        <fullName evidence="8">Kinesin-like protein</fullName>
    </recommendedName>
</protein>
<evidence type="ECO:0000256" key="7">
    <source>
        <dbReference type="PROSITE-ProRule" id="PRU00283"/>
    </source>
</evidence>
<organism evidence="11 12">
    <name type="scientific">Limulus polyphemus</name>
    <name type="common">Atlantic horseshoe crab</name>
    <dbReference type="NCBI Taxonomy" id="6850"/>
    <lineage>
        <taxon>Eukaryota</taxon>
        <taxon>Metazoa</taxon>
        <taxon>Ecdysozoa</taxon>
        <taxon>Arthropoda</taxon>
        <taxon>Chelicerata</taxon>
        <taxon>Merostomata</taxon>
        <taxon>Xiphosura</taxon>
        <taxon>Limulidae</taxon>
        <taxon>Limulus</taxon>
    </lineage>
</organism>
<comment type="similarity">
    <text evidence="7 8">Belongs to the TRAFAC class myosin-kinesin ATPase superfamily. Kinesin family.</text>
</comment>
<dbReference type="PRINTS" id="PR00380">
    <property type="entry name" value="KINESINHEAVY"/>
</dbReference>
<feature type="region of interest" description="Disordered" evidence="9">
    <location>
        <begin position="634"/>
        <end position="673"/>
    </location>
</feature>
<dbReference type="GeneID" id="106468817"/>